<comment type="caution">
    <text evidence="1">The sequence shown here is derived from an EMBL/GenBank/DDBJ whole genome shotgun (WGS) entry which is preliminary data.</text>
</comment>
<name>A0A2H0UXB6_9BACT</name>
<accession>A0A2H0UXB6</accession>
<organism evidence="1 2">
    <name type="scientific">bacterium (Candidatus Gribaldobacteria) CG10_big_fil_rev_8_21_14_0_10_41_12</name>
    <dbReference type="NCBI Taxonomy" id="2014277"/>
    <lineage>
        <taxon>Bacteria</taxon>
        <taxon>Candidatus Gribaldobacteria</taxon>
    </lineage>
</organism>
<dbReference type="EMBL" id="PFAV01000034">
    <property type="protein sequence ID" value="PIR91455.1"/>
    <property type="molecule type" value="Genomic_DNA"/>
</dbReference>
<gene>
    <name evidence="1" type="ORF">COU03_02100</name>
</gene>
<dbReference type="AlphaFoldDB" id="A0A2H0UXB6"/>
<evidence type="ECO:0000313" key="1">
    <source>
        <dbReference type="EMBL" id="PIR91455.1"/>
    </source>
</evidence>
<dbReference type="Proteomes" id="UP000228906">
    <property type="component" value="Unassembled WGS sequence"/>
</dbReference>
<protein>
    <submittedName>
        <fullName evidence="1">Uncharacterized protein</fullName>
    </submittedName>
</protein>
<reference evidence="2" key="1">
    <citation type="submission" date="2017-09" db="EMBL/GenBank/DDBJ databases">
        <title>Depth-based differentiation of microbial function through sediment-hosted aquifers and enrichment of novel symbionts in the deep terrestrial subsurface.</title>
        <authorList>
            <person name="Probst A.J."/>
            <person name="Ladd B."/>
            <person name="Jarett J.K."/>
            <person name="Geller-Mcgrath D.E."/>
            <person name="Sieber C.M.K."/>
            <person name="Emerson J.B."/>
            <person name="Anantharaman K."/>
            <person name="Thomas B.C."/>
            <person name="Malmstrom R."/>
            <person name="Stieglmeier M."/>
            <person name="Klingl A."/>
            <person name="Woyke T."/>
            <person name="Ryan C.M."/>
            <person name="Banfield J.F."/>
        </authorList>
    </citation>
    <scope>NUCLEOTIDE SEQUENCE [LARGE SCALE GENOMIC DNA]</scope>
</reference>
<evidence type="ECO:0000313" key="2">
    <source>
        <dbReference type="Proteomes" id="UP000228906"/>
    </source>
</evidence>
<sequence>MRKIETIWHHLLQAALAEKQFKHTQQGLASFFGYSVSTINHGLVVPTQIGAIRKESKFFVLENFQKLLYYWASARNLEKDVIYKTHYPATIKEIEGLIPSEGIYACYSAASRIFDEPPADYSKVYFYIEERNIEKVKQRFPLAKGQENVFVLKAPEALKNYGQITTLPQTFVDIWNLKDWYGQDFTRAIENKIKGFFGPNFTCLVW</sequence>
<proteinExistence type="predicted"/>